<evidence type="ECO:0000256" key="8">
    <source>
        <dbReference type="RuleBase" id="RU361277"/>
    </source>
</evidence>
<organism evidence="11 12">
    <name type="scientific">Zhouia amylolytica</name>
    <dbReference type="NCBI Taxonomy" id="376730"/>
    <lineage>
        <taxon>Bacteria</taxon>
        <taxon>Pseudomonadati</taxon>
        <taxon>Bacteroidota</taxon>
        <taxon>Flavobacteriia</taxon>
        <taxon>Flavobacteriales</taxon>
        <taxon>Flavobacteriaceae</taxon>
        <taxon>Zhouia</taxon>
    </lineage>
</organism>
<evidence type="ECO:0000256" key="5">
    <source>
        <dbReference type="ARBA" id="ARBA00022833"/>
    </source>
</evidence>
<dbReference type="PANTHER" id="PTHR42940">
    <property type="entry name" value="ALCOHOL DEHYDROGENASE 1-RELATED"/>
    <property type="match status" value="1"/>
</dbReference>
<dbReference type="PANTHER" id="PTHR42940:SF3">
    <property type="entry name" value="ALCOHOL DEHYDROGENASE 1-RELATED"/>
    <property type="match status" value="1"/>
</dbReference>
<evidence type="ECO:0000256" key="2">
    <source>
        <dbReference type="ARBA" id="ARBA00008072"/>
    </source>
</evidence>
<keyword evidence="7" id="KW-0520">NAD</keyword>
<dbReference type="InterPro" id="IPR013149">
    <property type="entry name" value="ADH-like_C"/>
</dbReference>
<feature type="domain" description="Alcohol dehydrogenase-like N-terminal" evidence="10">
    <location>
        <begin position="27"/>
        <end position="140"/>
    </location>
</feature>
<dbReference type="Gene3D" id="3.90.180.10">
    <property type="entry name" value="Medium-chain alcohol dehydrogenases, catalytic domain"/>
    <property type="match status" value="1"/>
</dbReference>
<gene>
    <name evidence="11" type="ORF">SAMN04487906_0260</name>
</gene>
<comment type="similarity">
    <text evidence="2 8">Belongs to the zinc-containing alcohol dehydrogenase family.</text>
</comment>
<comment type="cofactor">
    <cofactor evidence="1 8">
        <name>Zn(2+)</name>
        <dbReference type="ChEBI" id="CHEBI:29105"/>
    </cofactor>
</comment>
<dbReference type="InterPro" id="IPR011032">
    <property type="entry name" value="GroES-like_sf"/>
</dbReference>
<keyword evidence="4 8" id="KW-0479">Metal-binding</keyword>
<name>A0A1I6PET1_9FLAO</name>
<sequence length="357" mass="38644">MMASAKIFNRPNEPFSDFEVEIPIPSANEIVVKITYTTICTSDLHTYYGRRKSPSPSILGHEIIGKIVKLGANVHKDYNGNTLNEGDMITWSVYAFSSGNPMDQIGIPQKSPDLFKYGHQTILNDSPLSGGFASHCILRKGTSVFKLSEALEACEAAPLNCTHATIAGALRLAGTLEGKNVLVFGAGMLGLSACAMSKEKGAKNVYAIDLDKERLKSATSFGATASFPASLSDEEIQDQLKSEKIDVVIDTTGNPKAMESGINLLTLGGIAVWVGAVYSAPKTQINAETVVRKILTVKGLHNYTPDDLAFAIDFLNSCHEKYPFKELVGQEFSLNELDEAFETAQSGTYYRVGINQN</sequence>
<evidence type="ECO:0000256" key="6">
    <source>
        <dbReference type="ARBA" id="ARBA00023002"/>
    </source>
</evidence>
<evidence type="ECO:0000313" key="11">
    <source>
        <dbReference type="EMBL" id="SFS38712.1"/>
    </source>
</evidence>
<evidence type="ECO:0000259" key="9">
    <source>
        <dbReference type="Pfam" id="PF00107"/>
    </source>
</evidence>
<dbReference type="Proteomes" id="UP000183209">
    <property type="component" value="Unassembled WGS sequence"/>
</dbReference>
<dbReference type="Gene3D" id="3.40.50.720">
    <property type="entry name" value="NAD(P)-binding Rossmann-like Domain"/>
    <property type="match status" value="1"/>
</dbReference>
<proteinExistence type="inferred from homology"/>
<accession>A0A1I6PET1</accession>
<reference evidence="11 12" key="1">
    <citation type="submission" date="2016-10" db="EMBL/GenBank/DDBJ databases">
        <authorList>
            <person name="de Groot N.N."/>
        </authorList>
    </citation>
    <scope>NUCLEOTIDE SEQUENCE [LARGE SCALE GENOMIC DNA]</scope>
    <source>
        <strain evidence="11 12">CGMCC 1.6114</strain>
    </source>
</reference>
<evidence type="ECO:0000256" key="4">
    <source>
        <dbReference type="ARBA" id="ARBA00022723"/>
    </source>
</evidence>
<dbReference type="GO" id="GO:0005737">
    <property type="term" value="C:cytoplasm"/>
    <property type="evidence" value="ECO:0007669"/>
    <property type="project" value="TreeGrafter"/>
</dbReference>
<keyword evidence="6" id="KW-0560">Oxidoreductase</keyword>
<evidence type="ECO:0000256" key="3">
    <source>
        <dbReference type="ARBA" id="ARBA00013190"/>
    </source>
</evidence>
<dbReference type="InterPro" id="IPR002328">
    <property type="entry name" value="ADH_Zn_CS"/>
</dbReference>
<dbReference type="EMBL" id="FPAG01000001">
    <property type="protein sequence ID" value="SFS38712.1"/>
    <property type="molecule type" value="Genomic_DNA"/>
</dbReference>
<protein>
    <recommendedName>
        <fullName evidence="3">alcohol dehydrogenase</fullName>
        <ecNumber evidence="3">1.1.1.1</ecNumber>
    </recommendedName>
</protein>
<dbReference type="Pfam" id="PF08240">
    <property type="entry name" value="ADH_N"/>
    <property type="match status" value="1"/>
</dbReference>
<evidence type="ECO:0000256" key="1">
    <source>
        <dbReference type="ARBA" id="ARBA00001947"/>
    </source>
</evidence>
<dbReference type="RefSeq" id="WP_254785721.1">
    <property type="nucleotide sequence ID" value="NZ_FPAG01000001.1"/>
</dbReference>
<dbReference type="EC" id="1.1.1.1" evidence="3"/>
<dbReference type="AlphaFoldDB" id="A0A1I6PET1"/>
<feature type="domain" description="Alcohol dehydrogenase-like C-terminal" evidence="9">
    <location>
        <begin position="189"/>
        <end position="316"/>
    </location>
</feature>
<evidence type="ECO:0000313" key="12">
    <source>
        <dbReference type="Proteomes" id="UP000183209"/>
    </source>
</evidence>
<dbReference type="Pfam" id="PF00107">
    <property type="entry name" value="ADH_zinc_N"/>
    <property type="match status" value="1"/>
</dbReference>
<evidence type="ECO:0000256" key="7">
    <source>
        <dbReference type="ARBA" id="ARBA00023027"/>
    </source>
</evidence>
<dbReference type="GO" id="GO:0004022">
    <property type="term" value="F:alcohol dehydrogenase (NAD+) activity"/>
    <property type="evidence" value="ECO:0007669"/>
    <property type="project" value="UniProtKB-EC"/>
</dbReference>
<dbReference type="InterPro" id="IPR013154">
    <property type="entry name" value="ADH-like_N"/>
</dbReference>
<dbReference type="SUPFAM" id="SSF50129">
    <property type="entry name" value="GroES-like"/>
    <property type="match status" value="1"/>
</dbReference>
<dbReference type="SUPFAM" id="SSF51735">
    <property type="entry name" value="NAD(P)-binding Rossmann-fold domains"/>
    <property type="match status" value="1"/>
</dbReference>
<evidence type="ECO:0000259" key="10">
    <source>
        <dbReference type="Pfam" id="PF08240"/>
    </source>
</evidence>
<dbReference type="PROSITE" id="PS00059">
    <property type="entry name" value="ADH_ZINC"/>
    <property type="match status" value="1"/>
</dbReference>
<keyword evidence="5 8" id="KW-0862">Zinc</keyword>
<dbReference type="GO" id="GO:0008270">
    <property type="term" value="F:zinc ion binding"/>
    <property type="evidence" value="ECO:0007669"/>
    <property type="project" value="InterPro"/>
</dbReference>
<dbReference type="InterPro" id="IPR036291">
    <property type="entry name" value="NAD(P)-bd_dom_sf"/>
</dbReference>
<dbReference type="CDD" id="cd08231">
    <property type="entry name" value="MDR_TM0436_like"/>
    <property type="match status" value="1"/>
</dbReference>